<keyword evidence="3" id="KW-1185">Reference proteome</keyword>
<dbReference type="EMBL" id="JACEIK010005932">
    <property type="protein sequence ID" value="MCE0482438.1"/>
    <property type="molecule type" value="Genomic_DNA"/>
</dbReference>
<proteinExistence type="predicted"/>
<comment type="caution">
    <text evidence="2">The sequence shown here is derived from an EMBL/GenBank/DDBJ whole genome shotgun (WGS) entry which is preliminary data.</text>
</comment>
<evidence type="ECO:0000313" key="2">
    <source>
        <dbReference type="EMBL" id="MCE0482438.1"/>
    </source>
</evidence>
<sequence>MENPSTSSSMENISMVDETPPSTQGELLSAVSETAPGSFQESSSPTLVPQSSKTEPADAKPSNPIMERGTPMDDTSRVKEDEEDDDDDVPLSAKQERLKIVKSASARKHVTVKPTPPKTPRTREI</sequence>
<feature type="compositionally biased region" description="Polar residues" evidence="1">
    <location>
        <begin position="1"/>
        <end position="12"/>
    </location>
</feature>
<accession>A0ABS8VT02</accession>
<evidence type="ECO:0000313" key="3">
    <source>
        <dbReference type="Proteomes" id="UP000823775"/>
    </source>
</evidence>
<protein>
    <submittedName>
        <fullName evidence="2">Uncharacterized protein</fullName>
    </submittedName>
</protein>
<feature type="compositionally biased region" description="Basic and acidic residues" evidence="1">
    <location>
        <begin position="70"/>
        <end position="80"/>
    </location>
</feature>
<evidence type="ECO:0000256" key="1">
    <source>
        <dbReference type="SAM" id="MobiDB-lite"/>
    </source>
</evidence>
<name>A0ABS8VT02_DATST</name>
<organism evidence="2 3">
    <name type="scientific">Datura stramonium</name>
    <name type="common">Jimsonweed</name>
    <name type="synonym">Common thornapple</name>
    <dbReference type="NCBI Taxonomy" id="4076"/>
    <lineage>
        <taxon>Eukaryota</taxon>
        <taxon>Viridiplantae</taxon>
        <taxon>Streptophyta</taxon>
        <taxon>Embryophyta</taxon>
        <taxon>Tracheophyta</taxon>
        <taxon>Spermatophyta</taxon>
        <taxon>Magnoliopsida</taxon>
        <taxon>eudicotyledons</taxon>
        <taxon>Gunneridae</taxon>
        <taxon>Pentapetalae</taxon>
        <taxon>asterids</taxon>
        <taxon>lamiids</taxon>
        <taxon>Solanales</taxon>
        <taxon>Solanaceae</taxon>
        <taxon>Solanoideae</taxon>
        <taxon>Datureae</taxon>
        <taxon>Datura</taxon>
    </lineage>
</organism>
<feature type="region of interest" description="Disordered" evidence="1">
    <location>
        <begin position="1"/>
        <end position="125"/>
    </location>
</feature>
<feature type="compositionally biased region" description="Polar residues" evidence="1">
    <location>
        <begin position="20"/>
        <end position="54"/>
    </location>
</feature>
<reference evidence="2 3" key="1">
    <citation type="journal article" date="2021" name="BMC Genomics">
        <title>Datura genome reveals duplications of psychoactive alkaloid biosynthetic genes and high mutation rate following tissue culture.</title>
        <authorList>
            <person name="Rajewski A."/>
            <person name="Carter-House D."/>
            <person name="Stajich J."/>
            <person name="Litt A."/>
        </authorList>
    </citation>
    <scope>NUCLEOTIDE SEQUENCE [LARGE SCALE GENOMIC DNA]</scope>
    <source>
        <strain evidence="2">AR-01</strain>
    </source>
</reference>
<dbReference type="Proteomes" id="UP000823775">
    <property type="component" value="Unassembled WGS sequence"/>
</dbReference>
<gene>
    <name evidence="2" type="ORF">HAX54_041227</name>
</gene>